<dbReference type="SUPFAM" id="SSF46689">
    <property type="entry name" value="Homeodomain-like"/>
    <property type="match status" value="1"/>
</dbReference>
<proteinExistence type="predicted"/>
<evidence type="ECO:0000313" key="2">
    <source>
        <dbReference type="EMBL" id="EGL82094.1"/>
    </source>
</evidence>
<evidence type="ECO:0000256" key="1">
    <source>
        <dbReference type="SAM" id="Coils"/>
    </source>
</evidence>
<evidence type="ECO:0000313" key="3">
    <source>
        <dbReference type="Proteomes" id="UP000010716"/>
    </source>
</evidence>
<dbReference type="InterPro" id="IPR009057">
    <property type="entry name" value="Homeodomain-like_sf"/>
</dbReference>
<feature type="coiled-coil region" evidence="1">
    <location>
        <begin position="97"/>
        <end position="124"/>
    </location>
</feature>
<accession>F5L9F2</accession>
<dbReference type="Proteomes" id="UP000010716">
    <property type="component" value="Unassembled WGS sequence"/>
</dbReference>
<comment type="caution">
    <text evidence="2">The sequence shown here is derived from an EMBL/GenBank/DDBJ whole genome shotgun (WGS) entry which is preliminary data.</text>
</comment>
<keyword evidence="1" id="KW-0175">Coiled coil</keyword>
<dbReference type="eggNOG" id="ENOG5032QRR">
    <property type="taxonomic scope" value="Bacteria"/>
</dbReference>
<protein>
    <submittedName>
        <fullName evidence="2">Uncharacterized protein</fullName>
    </submittedName>
</protein>
<sequence length="142" mass="16429">MPSKNKIDDKTKEQIRQLLAEGLAKNAVAKKVGVSWATVDKVSKEEKDSLENLREQKKEQWIEEAWKTINLYMKHVQDPKVIQRTSARDSAILIGTLHDKMLKAKELELKRQELELKKQELEQPQTSRVIIVDDIPEVEGDE</sequence>
<dbReference type="Gene3D" id="1.10.10.60">
    <property type="entry name" value="Homeodomain-like"/>
    <property type="match status" value="1"/>
</dbReference>
<dbReference type="AlphaFoldDB" id="F5L9F2"/>
<organism evidence="2 3">
    <name type="scientific">Caldalkalibacillus thermarum (strain TA2.A1)</name>
    <dbReference type="NCBI Taxonomy" id="986075"/>
    <lineage>
        <taxon>Bacteria</taxon>
        <taxon>Bacillati</taxon>
        <taxon>Bacillota</taxon>
        <taxon>Bacilli</taxon>
        <taxon>Bacillales</taxon>
        <taxon>Bacillaceae</taxon>
        <taxon>Caldalkalibacillus</taxon>
    </lineage>
</organism>
<dbReference type="EMBL" id="AFCE01000156">
    <property type="protein sequence ID" value="EGL82094.1"/>
    <property type="molecule type" value="Genomic_DNA"/>
</dbReference>
<reference evidence="2 3" key="1">
    <citation type="journal article" date="2011" name="J. Bacteriol.">
        <title>Draft genome sequence of the thermoalkaliphilic Caldalkalibacillus thermarum strain TA2.A1.</title>
        <authorList>
            <person name="Kalamorz F."/>
            <person name="Keis S."/>
            <person name="McMillan D.G."/>
            <person name="Olsson K."/>
            <person name="Stanton J.A."/>
            <person name="Stockwell P."/>
            <person name="Black M.A."/>
            <person name="Klingeman D.M."/>
            <person name="Land M.L."/>
            <person name="Han C.S."/>
            <person name="Martin S.L."/>
            <person name="Becher S.A."/>
            <person name="Peddie C.J."/>
            <person name="Morgan H.W."/>
            <person name="Matthies D."/>
            <person name="Preiss L."/>
            <person name="Meier T."/>
            <person name="Brown S.D."/>
            <person name="Cook G.M."/>
        </authorList>
    </citation>
    <scope>NUCLEOTIDE SEQUENCE [LARGE SCALE GENOMIC DNA]</scope>
    <source>
        <strain evidence="2 3">TA2.A1</strain>
    </source>
</reference>
<name>F5L9F2_CALTT</name>
<gene>
    <name evidence="2" type="ORF">CathTA2_2457</name>
</gene>